<organism evidence="8 9">
    <name type="scientific">Kitasatospora paranensis</name>
    <dbReference type="NCBI Taxonomy" id="258053"/>
    <lineage>
        <taxon>Bacteria</taxon>
        <taxon>Bacillati</taxon>
        <taxon>Actinomycetota</taxon>
        <taxon>Actinomycetes</taxon>
        <taxon>Kitasatosporales</taxon>
        <taxon>Streptomycetaceae</taxon>
        <taxon>Kitasatospora</taxon>
    </lineage>
</organism>
<evidence type="ECO:0000256" key="3">
    <source>
        <dbReference type="ARBA" id="ARBA00022777"/>
    </source>
</evidence>
<protein>
    <submittedName>
        <fullName evidence="8">Serine/threonine-protein kinase</fullName>
        <ecNumber evidence="8">2.7.11.1</ecNumber>
    </submittedName>
</protein>
<keyword evidence="4 5" id="KW-0067">ATP-binding</keyword>
<dbReference type="InterPro" id="IPR017441">
    <property type="entry name" value="Protein_kinase_ATP_BS"/>
</dbReference>
<evidence type="ECO:0000256" key="1">
    <source>
        <dbReference type="ARBA" id="ARBA00022679"/>
    </source>
</evidence>
<dbReference type="SUPFAM" id="SSF56112">
    <property type="entry name" value="Protein kinase-like (PK-like)"/>
    <property type="match status" value="1"/>
</dbReference>
<dbReference type="EMBL" id="JBHTAJ010000044">
    <property type="protein sequence ID" value="MFC7182314.1"/>
    <property type="molecule type" value="Genomic_DNA"/>
</dbReference>
<dbReference type="GO" id="GO:0004674">
    <property type="term" value="F:protein serine/threonine kinase activity"/>
    <property type="evidence" value="ECO:0007669"/>
    <property type="project" value="UniProtKB-EC"/>
</dbReference>
<feature type="region of interest" description="Disordered" evidence="6">
    <location>
        <begin position="302"/>
        <end position="364"/>
    </location>
</feature>
<dbReference type="Pfam" id="PF00069">
    <property type="entry name" value="Pkinase"/>
    <property type="match status" value="1"/>
</dbReference>
<evidence type="ECO:0000313" key="9">
    <source>
        <dbReference type="Proteomes" id="UP001596435"/>
    </source>
</evidence>
<dbReference type="EC" id="2.7.11.1" evidence="8"/>
<dbReference type="PANTHER" id="PTHR43289">
    <property type="entry name" value="MITOGEN-ACTIVATED PROTEIN KINASE KINASE KINASE 20-RELATED"/>
    <property type="match status" value="1"/>
</dbReference>
<dbReference type="PANTHER" id="PTHR43289:SF34">
    <property type="entry name" value="SERINE_THREONINE-PROTEIN KINASE YBDM-RELATED"/>
    <property type="match status" value="1"/>
</dbReference>
<dbReference type="Gene3D" id="1.10.510.10">
    <property type="entry name" value="Transferase(Phosphotransferase) domain 1"/>
    <property type="match status" value="1"/>
</dbReference>
<sequence>MTTAHPGTPPATTFEPLTADDPREVGGYRLSARLGVGGMGRVYLSYTPGGRPVALKVVRPDLAEDPEFRRRFAQEVASARRIHELYTAQVVDAGVDAPLPWLATTYVAGPSLHQVVHRYGPLPQRTTLLLMAGIAEALQAIHAAGVVHRDLKPANVLIAADGPRVIDFGIARAADAAALTGTGLRIGSPGFMAPEQALGRGTSPATDVFALGALAVYVASGTGPFGDGPESSALYRAVHEEPRLGHVPAELQELLWHCLAKNPEARPTTARVIEAAHHGLGGQLRFGNDWLPHRVSTEIRSRAELPRVPAPAPTRYEPIPDRPTHPAADPPTARAPRPEPADASPPAPSGPSGPSGPASPRRRGVRTALVATAALLVGAGGALVLLDAAAGDGQDLPDGTGTSVTAGPPSGAAPAPSPSATGVPGYTGVYAGSRLTSPDQTYEFDLRAGTVVPQDTAGWYLGRSADEFTVAEDTDAFVAPQGSTLTLADCVKGIESRPVTALPFGALRPGRTFCVRSRPGRDVGIVHVLGTAADGGPVTVSVDYYRHDG</sequence>
<evidence type="ECO:0000256" key="4">
    <source>
        <dbReference type="ARBA" id="ARBA00022840"/>
    </source>
</evidence>
<evidence type="ECO:0000259" key="7">
    <source>
        <dbReference type="PROSITE" id="PS50011"/>
    </source>
</evidence>
<gene>
    <name evidence="8" type="ORF">ACFQMG_22465</name>
</gene>
<feature type="binding site" evidence="5">
    <location>
        <position position="56"/>
    </location>
    <ligand>
        <name>ATP</name>
        <dbReference type="ChEBI" id="CHEBI:30616"/>
    </ligand>
</feature>
<keyword evidence="9" id="KW-1185">Reference proteome</keyword>
<comment type="caution">
    <text evidence="8">The sequence shown here is derived from an EMBL/GenBank/DDBJ whole genome shotgun (WGS) entry which is preliminary data.</text>
</comment>
<name>A0ABW2FYG1_9ACTN</name>
<feature type="domain" description="Protein kinase" evidence="7">
    <location>
        <begin position="28"/>
        <end position="280"/>
    </location>
</feature>
<dbReference type="Proteomes" id="UP001596435">
    <property type="component" value="Unassembled WGS sequence"/>
</dbReference>
<dbReference type="InterPro" id="IPR008271">
    <property type="entry name" value="Ser/Thr_kinase_AS"/>
</dbReference>
<evidence type="ECO:0000256" key="2">
    <source>
        <dbReference type="ARBA" id="ARBA00022741"/>
    </source>
</evidence>
<accession>A0ABW2FYG1</accession>
<evidence type="ECO:0000313" key="8">
    <source>
        <dbReference type="EMBL" id="MFC7182314.1"/>
    </source>
</evidence>
<dbReference type="PROSITE" id="PS00108">
    <property type="entry name" value="PROTEIN_KINASE_ST"/>
    <property type="match status" value="1"/>
</dbReference>
<keyword evidence="2 5" id="KW-0547">Nucleotide-binding</keyword>
<proteinExistence type="predicted"/>
<dbReference type="InterPro" id="IPR000719">
    <property type="entry name" value="Prot_kinase_dom"/>
</dbReference>
<dbReference type="PROSITE" id="PS50011">
    <property type="entry name" value="PROTEIN_KINASE_DOM"/>
    <property type="match status" value="1"/>
</dbReference>
<feature type="region of interest" description="Disordered" evidence="6">
    <location>
        <begin position="1"/>
        <end position="20"/>
    </location>
</feature>
<feature type="region of interest" description="Disordered" evidence="6">
    <location>
        <begin position="396"/>
        <end position="424"/>
    </location>
</feature>
<evidence type="ECO:0000256" key="6">
    <source>
        <dbReference type="SAM" id="MobiDB-lite"/>
    </source>
</evidence>
<evidence type="ECO:0000256" key="5">
    <source>
        <dbReference type="PROSITE-ProRule" id="PRU10141"/>
    </source>
</evidence>
<keyword evidence="1 8" id="KW-0808">Transferase</keyword>
<dbReference type="SMART" id="SM00220">
    <property type="entry name" value="S_TKc"/>
    <property type="match status" value="1"/>
</dbReference>
<dbReference type="PROSITE" id="PS00107">
    <property type="entry name" value="PROTEIN_KINASE_ATP"/>
    <property type="match status" value="1"/>
</dbReference>
<dbReference type="InterPro" id="IPR011009">
    <property type="entry name" value="Kinase-like_dom_sf"/>
</dbReference>
<dbReference type="CDD" id="cd14014">
    <property type="entry name" value="STKc_PknB_like"/>
    <property type="match status" value="1"/>
</dbReference>
<feature type="compositionally biased region" description="Low complexity" evidence="6">
    <location>
        <begin position="403"/>
        <end position="424"/>
    </location>
</feature>
<keyword evidence="3 8" id="KW-0418">Kinase</keyword>
<dbReference type="RefSeq" id="WP_345708830.1">
    <property type="nucleotide sequence ID" value="NZ_BAABKV010000001.1"/>
</dbReference>
<reference evidence="9" key="1">
    <citation type="journal article" date="2019" name="Int. J. Syst. Evol. Microbiol.">
        <title>The Global Catalogue of Microorganisms (GCM) 10K type strain sequencing project: providing services to taxonomists for standard genome sequencing and annotation.</title>
        <authorList>
            <consortium name="The Broad Institute Genomics Platform"/>
            <consortium name="The Broad Institute Genome Sequencing Center for Infectious Disease"/>
            <person name="Wu L."/>
            <person name="Ma J."/>
        </authorList>
    </citation>
    <scope>NUCLEOTIDE SEQUENCE [LARGE SCALE GENOMIC DNA]</scope>
    <source>
        <strain evidence="9">CGMCC 1.12859</strain>
    </source>
</reference>
<feature type="compositionally biased region" description="Low complexity" evidence="6">
    <location>
        <begin position="325"/>
        <end position="335"/>
    </location>
</feature>
<feature type="compositionally biased region" description="Low complexity" evidence="6">
    <location>
        <begin position="1"/>
        <end position="13"/>
    </location>
</feature>
<dbReference type="Gene3D" id="3.30.200.20">
    <property type="entry name" value="Phosphorylase Kinase, domain 1"/>
    <property type="match status" value="1"/>
</dbReference>